<evidence type="ECO:0000256" key="2">
    <source>
        <dbReference type="ARBA" id="ARBA00022448"/>
    </source>
</evidence>
<dbReference type="SUPFAM" id="SSF52540">
    <property type="entry name" value="P-loop containing nucleoside triphosphate hydrolases"/>
    <property type="match status" value="1"/>
</dbReference>
<dbReference type="Gene3D" id="1.20.1560.10">
    <property type="entry name" value="ABC transporter type 1, transmembrane domain"/>
    <property type="match status" value="1"/>
</dbReference>
<dbReference type="Pfam" id="PF00005">
    <property type="entry name" value="ABC_tran"/>
    <property type="match status" value="1"/>
</dbReference>
<dbReference type="InterPro" id="IPR027417">
    <property type="entry name" value="P-loop_NTPase"/>
</dbReference>
<dbReference type="PANTHER" id="PTHR43394:SF1">
    <property type="entry name" value="ATP-BINDING CASSETTE SUB-FAMILY B MEMBER 10, MITOCHONDRIAL"/>
    <property type="match status" value="1"/>
</dbReference>
<evidence type="ECO:0000256" key="1">
    <source>
        <dbReference type="ARBA" id="ARBA00004651"/>
    </source>
</evidence>
<sequence length="567" mass="63051">MAIFAVAGGATVARLIPMLVGQAIDKGVVGRDLSIFTKVAYAYLALEIMRSVFSFGNAFLFQLFGNRMLYHLREDLMNHVQRLPMQFFNKTPNGRIVTRLTNDVMSLGELFSEGVISVFTNAVIIASVVIALSLISWKLTVVSLFLAPFFIWATFHLSNKIRAILSEQKKKLSVINAFLAENLNGIKVIQLYNRVTRNRDKFGALSVDYRDTNMRSIKAYALMQPVMNLFNAVTITSALYFGGYLSAENSIAIGSLVAFLMNIQDFIPPLREILEKYQQFQNSLTSAERIFTLMDEPKEHELAALTSPGSLRGELEIKSLNFQYESHLPLVLKNINLHIKAGESVALVGRTGSGKSTFISLLQRFYDAPEQTVFVDGLALESIPREEIRHHVGVVQQDNFIFRGNIRDNIGLGDPRITEEQIRMACEKTGYMALLTRTGRDLLSPVAERGANLSVGERQLIAFARILAFNPDILILDEATANIDSESEHIIQDATKEITKGRTSIIIAHRLSTIEQCDRIIVLNQGEVAEMGSHEELMQAQGMYYQFASLGLKSTLIDASAAGTAVP</sequence>
<comment type="subcellular location">
    <subcellularLocation>
        <location evidence="1">Cell membrane</location>
        <topology evidence="1">Multi-pass membrane protein</topology>
    </subcellularLocation>
</comment>
<evidence type="ECO:0000256" key="4">
    <source>
        <dbReference type="ARBA" id="ARBA00022692"/>
    </source>
</evidence>
<proteinExistence type="predicted"/>
<dbReference type="GO" id="GO:0005524">
    <property type="term" value="F:ATP binding"/>
    <property type="evidence" value="ECO:0007669"/>
    <property type="project" value="UniProtKB-KW"/>
</dbReference>
<dbReference type="PROSITE" id="PS00211">
    <property type="entry name" value="ABC_TRANSPORTER_1"/>
    <property type="match status" value="1"/>
</dbReference>
<dbReference type="EMBL" id="CP020946">
    <property type="protein sequence ID" value="ASD65393.1"/>
    <property type="molecule type" value="Genomic_DNA"/>
</dbReference>
<dbReference type="InterPro" id="IPR036640">
    <property type="entry name" value="ABC1_TM_sf"/>
</dbReference>
<name>A0A1Z3ND43_BDEBC</name>
<feature type="transmembrane region" description="Helical" evidence="9">
    <location>
        <begin position="141"/>
        <end position="161"/>
    </location>
</feature>
<dbReference type="SUPFAM" id="SSF90123">
    <property type="entry name" value="ABC transporter transmembrane region"/>
    <property type="match status" value="1"/>
</dbReference>
<protein>
    <submittedName>
        <fullName evidence="12">Multidrug ABC transporter ATP-binding protein</fullName>
    </submittedName>
</protein>
<dbReference type="InterPro" id="IPR003439">
    <property type="entry name" value="ABC_transporter-like_ATP-bd"/>
</dbReference>
<reference evidence="12 13" key="1">
    <citation type="submission" date="2017-04" db="EMBL/GenBank/DDBJ databases">
        <title>Whole genome sequence of Bdellovibrio bacteriovorus strain SSB218315.</title>
        <authorList>
            <person name="Oyedara O."/>
            <person name="Rodriguez-Perez M.A."/>
        </authorList>
    </citation>
    <scope>NUCLEOTIDE SEQUENCE [LARGE SCALE GENOMIC DNA]</scope>
    <source>
        <strain evidence="12 13">SSB218315</strain>
    </source>
</reference>
<dbReference type="AlphaFoldDB" id="A0A1Z3ND43"/>
<evidence type="ECO:0000256" key="5">
    <source>
        <dbReference type="ARBA" id="ARBA00022741"/>
    </source>
</evidence>
<dbReference type="OrthoDB" id="5578035at2"/>
<dbReference type="SMART" id="SM00382">
    <property type="entry name" value="AAA"/>
    <property type="match status" value="1"/>
</dbReference>
<dbReference type="GO" id="GO:0016887">
    <property type="term" value="F:ATP hydrolysis activity"/>
    <property type="evidence" value="ECO:0007669"/>
    <property type="project" value="InterPro"/>
</dbReference>
<keyword evidence="2" id="KW-0813">Transport</keyword>
<dbReference type="InterPro" id="IPR003593">
    <property type="entry name" value="AAA+_ATPase"/>
</dbReference>
<feature type="transmembrane region" description="Helical" evidence="9">
    <location>
        <begin position="115"/>
        <end position="135"/>
    </location>
</feature>
<keyword evidence="4 9" id="KW-0812">Transmembrane</keyword>
<evidence type="ECO:0000256" key="6">
    <source>
        <dbReference type="ARBA" id="ARBA00022840"/>
    </source>
</evidence>
<gene>
    <name evidence="12" type="ORF">B9G79_03865</name>
</gene>
<keyword evidence="5" id="KW-0547">Nucleotide-binding</keyword>
<dbReference type="FunFam" id="3.40.50.300:FF:000299">
    <property type="entry name" value="ABC transporter ATP-binding protein/permease"/>
    <property type="match status" value="1"/>
</dbReference>
<evidence type="ECO:0000313" key="12">
    <source>
        <dbReference type="EMBL" id="ASD65393.1"/>
    </source>
</evidence>
<evidence type="ECO:0000256" key="7">
    <source>
        <dbReference type="ARBA" id="ARBA00022989"/>
    </source>
</evidence>
<evidence type="ECO:0000256" key="3">
    <source>
        <dbReference type="ARBA" id="ARBA00022475"/>
    </source>
</evidence>
<dbReference type="PROSITE" id="PS50893">
    <property type="entry name" value="ABC_TRANSPORTER_2"/>
    <property type="match status" value="1"/>
</dbReference>
<organism evidence="12 13">
    <name type="scientific">Bdellovibrio bacteriovorus</name>
    <dbReference type="NCBI Taxonomy" id="959"/>
    <lineage>
        <taxon>Bacteria</taxon>
        <taxon>Pseudomonadati</taxon>
        <taxon>Bdellovibrionota</taxon>
        <taxon>Bdellovibrionia</taxon>
        <taxon>Bdellovibrionales</taxon>
        <taxon>Pseudobdellovibrionaceae</taxon>
        <taxon>Bdellovibrio</taxon>
    </lineage>
</organism>
<dbReference type="Proteomes" id="UP000197003">
    <property type="component" value="Chromosome"/>
</dbReference>
<feature type="transmembrane region" description="Helical" evidence="9">
    <location>
        <begin position="40"/>
        <end position="64"/>
    </location>
</feature>
<feature type="transmembrane region" description="Helical" evidence="9">
    <location>
        <begin position="219"/>
        <end position="243"/>
    </location>
</feature>
<feature type="domain" description="ABC transporter" evidence="10">
    <location>
        <begin position="315"/>
        <end position="550"/>
    </location>
</feature>
<feature type="domain" description="ABC transmembrane type-1" evidence="11">
    <location>
        <begin position="1"/>
        <end position="282"/>
    </location>
</feature>
<evidence type="ECO:0000256" key="9">
    <source>
        <dbReference type="SAM" id="Phobius"/>
    </source>
</evidence>
<accession>A0A1Z3ND43</accession>
<dbReference type="CDD" id="cd18544">
    <property type="entry name" value="ABC_6TM_TmrA_like"/>
    <property type="match status" value="1"/>
</dbReference>
<dbReference type="InterPro" id="IPR011527">
    <property type="entry name" value="ABC1_TM_dom"/>
</dbReference>
<evidence type="ECO:0000313" key="13">
    <source>
        <dbReference type="Proteomes" id="UP000197003"/>
    </source>
</evidence>
<keyword evidence="6 12" id="KW-0067">ATP-binding</keyword>
<dbReference type="GO" id="GO:0005886">
    <property type="term" value="C:plasma membrane"/>
    <property type="evidence" value="ECO:0007669"/>
    <property type="project" value="UniProtKB-SubCell"/>
</dbReference>
<keyword evidence="3" id="KW-1003">Cell membrane</keyword>
<dbReference type="Pfam" id="PF00664">
    <property type="entry name" value="ABC_membrane"/>
    <property type="match status" value="1"/>
</dbReference>
<dbReference type="InterPro" id="IPR017871">
    <property type="entry name" value="ABC_transporter-like_CS"/>
</dbReference>
<evidence type="ECO:0000256" key="8">
    <source>
        <dbReference type="ARBA" id="ARBA00023136"/>
    </source>
</evidence>
<keyword evidence="7 9" id="KW-1133">Transmembrane helix</keyword>
<dbReference type="Gene3D" id="3.40.50.300">
    <property type="entry name" value="P-loop containing nucleotide triphosphate hydrolases"/>
    <property type="match status" value="1"/>
</dbReference>
<evidence type="ECO:0000259" key="11">
    <source>
        <dbReference type="PROSITE" id="PS50929"/>
    </source>
</evidence>
<dbReference type="PROSITE" id="PS50929">
    <property type="entry name" value="ABC_TM1F"/>
    <property type="match status" value="1"/>
</dbReference>
<keyword evidence="8 9" id="KW-0472">Membrane</keyword>
<dbReference type="InterPro" id="IPR039421">
    <property type="entry name" value="Type_1_exporter"/>
</dbReference>
<evidence type="ECO:0000259" key="10">
    <source>
        <dbReference type="PROSITE" id="PS50893"/>
    </source>
</evidence>
<dbReference type="PANTHER" id="PTHR43394">
    <property type="entry name" value="ATP-DEPENDENT PERMEASE MDL1, MITOCHONDRIAL"/>
    <property type="match status" value="1"/>
</dbReference>
<dbReference type="GO" id="GO:0015421">
    <property type="term" value="F:ABC-type oligopeptide transporter activity"/>
    <property type="evidence" value="ECO:0007669"/>
    <property type="project" value="TreeGrafter"/>
</dbReference>